<dbReference type="InterPro" id="IPR018110">
    <property type="entry name" value="Mandel_Rmase/mucon_lact_enz_CS"/>
</dbReference>
<evidence type="ECO:0000313" key="3">
    <source>
        <dbReference type="EMBL" id="MEM5503100.1"/>
    </source>
</evidence>
<dbReference type="InterPro" id="IPR034593">
    <property type="entry name" value="DgoD-like"/>
</dbReference>
<dbReference type="SMART" id="SM00922">
    <property type="entry name" value="MR_MLE"/>
    <property type="match status" value="1"/>
</dbReference>
<keyword evidence="1" id="KW-0456">Lyase</keyword>
<dbReference type="RefSeq" id="WP_342849290.1">
    <property type="nucleotide sequence ID" value="NZ_JBBMQO010000011.1"/>
</dbReference>
<evidence type="ECO:0000256" key="1">
    <source>
        <dbReference type="ARBA" id="ARBA00023239"/>
    </source>
</evidence>
<dbReference type="PANTHER" id="PTHR48080">
    <property type="entry name" value="D-GALACTONATE DEHYDRATASE-RELATED"/>
    <property type="match status" value="1"/>
</dbReference>
<dbReference type="EMBL" id="JBBMQO010000011">
    <property type="protein sequence ID" value="MEM5503100.1"/>
    <property type="molecule type" value="Genomic_DNA"/>
</dbReference>
<dbReference type="Proteomes" id="UP001477870">
    <property type="component" value="Unassembled WGS sequence"/>
</dbReference>
<reference evidence="3 4" key="1">
    <citation type="submission" date="2024-03" db="EMBL/GenBank/DDBJ databases">
        <title>Community enrichment and isolation of bacterial strains for fucoidan degradation.</title>
        <authorList>
            <person name="Sichert A."/>
        </authorList>
    </citation>
    <scope>NUCLEOTIDE SEQUENCE [LARGE SCALE GENOMIC DNA]</scope>
    <source>
        <strain evidence="3 4">AS62</strain>
    </source>
</reference>
<dbReference type="Pfam" id="PF13378">
    <property type="entry name" value="MR_MLE_C"/>
    <property type="match status" value="1"/>
</dbReference>
<dbReference type="PANTHER" id="PTHR48080:SF2">
    <property type="entry name" value="D-GALACTONATE DEHYDRATASE"/>
    <property type="match status" value="1"/>
</dbReference>
<dbReference type="SUPFAM" id="SSF51604">
    <property type="entry name" value="Enolase C-terminal domain-like"/>
    <property type="match status" value="1"/>
</dbReference>
<gene>
    <name evidence="3" type="ORF">WNY59_16045</name>
</gene>
<organism evidence="3 4">
    <name type="scientific">Ahrensia kielensis</name>
    <dbReference type="NCBI Taxonomy" id="76980"/>
    <lineage>
        <taxon>Bacteria</taxon>
        <taxon>Pseudomonadati</taxon>
        <taxon>Pseudomonadota</taxon>
        <taxon>Alphaproteobacteria</taxon>
        <taxon>Hyphomicrobiales</taxon>
        <taxon>Ahrensiaceae</taxon>
        <taxon>Ahrensia</taxon>
    </lineage>
</organism>
<protein>
    <submittedName>
        <fullName evidence="3">Mandelate racemase/muconate lactonizing enzyme family protein</fullName>
    </submittedName>
</protein>
<keyword evidence="4" id="KW-1185">Reference proteome</keyword>
<evidence type="ECO:0000313" key="4">
    <source>
        <dbReference type="Proteomes" id="UP001477870"/>
    </source>
</evidence>
<dbReference type="InterPro" id="IPR029017">
    <property type="entry name" value="Enolase-like_N"/>
</dbReference>
<dbReference type="SFLD" id="SFLDG00179">
    <property type="entry name" value="mandelate_racemase"/>
    <property type="match status" value="1"/>
</dbReference>
<sequence>MIAKLGSTALKDDVVNEIGTHYSAAEVVSIEPIIARVGARNQLLVKIETRDGIVGWGESGLSTREGAVAATINHFAEFLIGQDSRQIGRIWQEAYRSQYFEGGRVLTAAMSAIDIALYDLLGKRLGVPVYQLLGGKQRNTIPTFASFMASSSEQALADTQTLVDAGWDCVRIYPHGFDGAAGFNPRASLGQTVEVLTAMRETFGPDLCIGIDLHHRYTPAEIASFCNMLPSGTLDFLEEPIRCETPEAYAMLRKMTNIPFAVGEEFASKWQAGPYLDQSLTQYMRLDICNVGGFTEAMKIAGWSERHYIDLMPHNPLGPICTAASIHMSAAVPNFSWLETRQSPVENLGFDDPELFPIQIKLEGSVYVVPDTPGLGVDVDEALLRASKPTHVECPHLSRPDGSVTNW</sequence>
<dbReference type="CDD" id="cd03316">
    <property type="entry name" value="MR_like"/>
    <property type="match status" value="1"/>
</dbReference>
<dbReference type="Pfam" id="PF02746">
    <property type="entry name" value="MR_MLE_N"/>
    <property type="match status" value="1"/>
</dbReference>
<dbReference type="Gene3D" id="3.30.390.10">
    <property type="entry name" value="Enolase-like, N-terminal domain"/>
    <property type="match status" value="1"/>
</dbReference>
<dbReference type="InterPro" id="IPR029065">
    <property type="entry name" value="Enolase_C-like"/>
</dbReference>
<dbReference type="SUPFAM" id="SSF54826">
    <property type="entry name" value="Enolase N-terminal domain-like"/>
    <property type="match status" value="1"/>
</dbReference>
<comment type="caution">
    <text evidence="3">The sequence shown here is derived from an EMBL/GenBank/DDBJ whole genome shotgun (WGS) entry which is preliminary data.</text>
</comment>
<name>A0ABU9TAG2_9HYPH</name>
<dbReference type="SFLD" id="SFLDS00001">
    <property type="entry name" value="Enolase"/>
    <property type="match status" value="1"/>
</dbReference>
<dbReference type="PROSITE" id="PS00908">
    <property type="entry name" value="MR_MLE_1"/>
    <property type="match status" value="1"/>
</dbReference>
<dbReference type="InterPro" id="IPR036849">
    <property type="entry name" value="Enolase-like_C_sf"/>
</dbReference>
<accession>A0ABU9TAG2</accession>
<dbReference type="InterPro" id="IPR013341">
    <property type="entry name" value="Mandelate_racemase_N_dom"/>
</dbReference>
<proteinExistence type="predicted"/>
<dbReference type="InterPro" id="IPR013342">
    <property type="entry name" value="Mandelate_racemase_C"/>
</dbReference>
<dbReference type="Gene3D" id="3.20.20.120">
    <property type="entry name" value="Enolase-like C-terminal domain"/>
    <property type="match status" value="1"/>
</dbReference>
<evidence type="ECO:0000259" key="2">
    <source>
        <dbReference type="SMART" id="SM00922"/>
    </source>
</evidence>
<feature type="domain" description="Mandelate racemase/muconate lactonizing enzyme C-terminal" evidence="2">
    <location>
        <begin position="152"/>
        <end position="259"/>
    </location>
</feature>